<gene>
    <name evidence="6" type="ORF">A8926_1126</name>
</gene>
<dbReference type="AlphaFoldDB" id="A0A2N3XSC3"/>
<dbReference type="InterPro" id="IPR029016">
    <property type="entry name" value="GAF-like_dom_sf"/>
</dbReference>
<dbReference type="SUPFAM" id="SSF55781">
    <property type="entry name" value="GAF domain-like"/>
    <property type="match status" value="1"/>
</dbReference>
<evidence type="ECO:0000313" key="7">
    <source>
        <dbReference type="Proteomes" id="UP000233786"/>
    </source>
</evidence>
<protein>
    <submittedName>
        <fullName evidence="6">Histidine kinase/DNA gyrase B/HSP90-like ATPase</fullName>
    </submittedName>
</protein>
<keyword evidence="7" id="KW-1185">Reference proteome</keyword>
<sequence>MSCVVRSRLRACGSYSLVNVMDSTLARRMLAASTEITRAALSAEDPDAVLPLVVRRAAELAEADLGVVTVRADDGRLTVEATYGAPTAIGPLADPVGTVLSSRSAAARVARSGVPVVVDDLIDDPLTAPYVPASLRVYGPFAVAPFGTRERRLGALAVYRRRGASTFTRVAVDVLTSFAAQAGLALVLAEGSTARQRIAVYQERERIARDLHDVIVQRLYATGVQLEVLERRLSGQLDTADAARLSETMEQIDQAIAEVRATARTLRSADPEIPAHAPLLDDSMRSEVQIAGELMGRPPRLEIDGDFSDVPVPLADHARAALREALSNVVRHAGAQTVLVRVRRSDSGLLLQVVDDGCGIPRDVSKRGLRNLEERAVAAGGRCVITSSPDSGTTVTWEVPLSSST</sequence>
<dbReference type="InterPro" id="IPR011712">
    <property type="entry name" value="Sig_transdc_His_kin_sub3_dim/P"/>
</dbReference>
<dbReference type="Pfam" id="PF02518">
    <property type="entry name" value="HATPase_c"/>
    <property type="match status" value="1"/>
</dbReference>
<keyword evidence="3" id="KW-0902">Two-component regulatory system</keyword>
<dbReference type="GO" id="GO:0016020">
    <property type="term" value="C:membrane"/>
    <property type="evidence" value="ECO:0007669"/>
    <property type="project" value="InterPro"/>
</dbReference>
<dbReference type="PANTHER" id="PTHR24421">
    <property type="entry name" value="NITRATE/NITRITE SENSOR PROTEIN NARX-RELATED"/>
    <property type="match status" value="1"/>
</dbReference>
<dbReference type="CDD" id="cd16917">
    <property type="entry name" value="HATPase_UhpB-NarQ-NarX-like"/>
    <property type="match status" value="1"/>
</dbReference>
<dbReference type="PANTHER" id="PTHR24421:SF61">
    <property type="entry name" value="OXYGEN SENSOR HISTIDINE KINASE NREB"/>
    <property type="match status" value="1"/>
</dbReference>
<evidence type="ECO:0000256" key="2">
    <source>
        <dbReference type="ARBA" id="ARBA00022777"/>
    </source>
</evidence>
<accession>A0A2N3XSC3</accession>
<reference evidence="6" key="1">
    <citation type="submission" date="2017-12" db="EMBL/GenBank/DDBJ databases">
        <title>Sequencing the genomes of 1000 Actinobacteria strains.</title>
        <authorList>
            <person name="Klenk H.-P."/>
        </authorList>
    </citation>
    <scope>NUCLEOTIDE SEQUENCE [LARGE SCALE GENOMIC DNA]</scope>
    <source>
        <strain evidence="6">DSM 44228</strain>
    </source>
</reference>
<dbReference type="Gene3D" id="3.30.450.40">
    <property type="match status" value="1"/>
</dbReference>
<dbReference type="GO" id="GO:0046983">
    <property type="term" value="F:protein dimerization activity"/>
    <property type="evidence" value="ECO:0007669"/>
    <property type="project" value="InterPro"/>
</dbReference>
<dbReference type="STRING" id="994479.GCA_000194155_06514"/>
<comment type="caution">
    <text evidence="6">The sequence shown here is derived from an EMBL/GenBank/DDBJ whole genome shotgun (WGS) entry which is preliminary data.</text>
</comment>
<evidence type="ECO:0000259" key="5">
    <source>
        <dbReference type="SMART" id="SM00387"/>
    </source>
</evidence>
<dbReference type="SUPFAM" id="SSF55874">
    <property type="entry name" value="ATPase domain of HSP90 chaperone/DNA topoisomerase II/histidine kinase"/>
    <property type="match status" value="1"/>
</dbReference>
<dbReference type="Proteomes" id="UP000233786">
    <property type="component" value="Unassembled WGS sequence"/>
</dbReference>
<keyword evidence="1" id="KW-0808">Transferase</keyword>
<dbReference type="InterPro" id="IPR003594">
    <property type="entry name" value="HATPase_dom"/>
</dbReference>
<dbReference type="Pfam" id="PF07730">
    <property type="entry name" value="HisKA_3"/>
    <property type="match status" value="1"/>
</dbReference>
<evidence type="ECO:0000256" key="3">
    <source>
        <dbReference type="ARBA" id="ARBA00023012"/>
    </source>
</evidence>
<proteinExistence type="predicted"/>
<dbReference type="Gene3D" id="1.20.5.1930">
    <property type="match status" value="1"/>
</dbReference>
<evidence type="ECO:0000313" key="6">
    <source>
        <dbReference type="EMBL" id="PKW13586.1"/>
    </source>
</evidence>
<dbReference type="InterPro" id="IPR050482">
    <property type="entry name" value="Sensor_HK_TwoCompSys"/>
</dbReference>
<feature type="domain" description="Histidine kinase/HSP90-like ATPase" evidence="5">
    <location>
        <begin position="313"/>
        <end position="403"/>
    </location>
</feature>
<keyword evidence="2" id="KW-0418">Kinase</keyword>
<evidence type="ECO:0000256" key="1">
    <source>
        <dbReference type="ARBA" id="ARBA00022679"/>
    </source>
</evidence>
<dbReference type="GO" id="GO:0000155">
    <property type="term" value="F:phosphorelay sensor kinase activity"/>
    <property type="evidence" value="ECO:0007669"/>
    <property type="project" value="InterPro"/>
</dbReference>
<dbReference type="SMART" id="SM00387">
    <property type="entry name" value="HATPase_c"/>
    <property type="match status" value="1"/>
</dbReference>
<dbReference type="InterPro" id="IPR036890">
    <property type="entry name" value="HATPase_C_sf"/>
</dbReference>
<dbReference type="Pfam" id="PF13185">
    <property type="entry name" value="GAF_2"/>
    <property type="match status" value="1"/>
</dbReference>
<evidence type="ECO:0000259" key="4">
    <source>
        <dbReference type="SMART" id="SM00065"/>
    </source>
</evidence>
<dbReference type="EMBL" id="PJNB01000001">
    <property type="protein sequence ID" value="PKW13586.1"/>
    <property type="molecule type" value="Genomic_DNA"/>
</dbReference>
<dbReference type="InterPro" id="IPR003018">
    <property type="entry name" value="GAF"/>
</dbReference>
<feature type="domain" description="GAF" evidence="4">
    <location>
        <begin position="45"/>
        <end position="196"/>
    </location>
</feature>
<dbReference type="Gene3D" id="3.30.565.10">
    <property type="entry name" value="Histidine kinase-like ATPase, C-terminal domain"/>
    <property type="match status" value="1"/>
</dbReference>
<name>A0A2N3XSC3_SACSN</name>
<organism evidence="6 7">
    <name type="scientific">Saccharopolyspora spinosa</name>
    <dbReference type="NCBI Taxonomy" id="60894"/>
    <lineage>
        <taxon>Bacteria</taxon>
        <taxon>Bacillati</taxon>
        <taxon>Actinomycetota</taxon>
        <taxon>Actinomycetes</taxon>
        <taxon>Pseudonocardiales</taxon>
        <taxon>Pseudonocardiaceae</taxon>
        <taxon>Saccharopolyspora</taxon>
    </lineage>
</organism>
<dbReference type="SMART" id="SM00065">
    <property type="entry name" value="GAF"/>
    <property type="match status" value="1"/>
</dbReference>